<reference evidence="2" key="1">
    <citation type="submission" date="2014-05" db="EMBL/GenBank/DDBJ databases">
        <authorList>
            <person name="Chronopoulou M."/>
        </authorList>
    </citation>
    <scope>NUCLEOTIDE SEQUENCE</scope>
    <source>
        <tissue evidence="2">Whole organism</tissue>
    </source>
</reference>
<dbReference type="EMBL" id="HACA01002423">
    <property type="protein sequence ID" value="CDW19784.1"/>
    <property type="molecule type" value="Transcribed_RNA"/>
</dbReference>
<protein>
    <submittedName>
        <fullName evidence="2">Uncharacterized protein</fullName>
    </submittedName>
</protein>
<organism evidence="2">
    <name type="scientific">Lepeophtheirus salmonis</name>
    <name type="common">Salmon louse</name>
    <name type="synonym">Caligus salmonis</name>
    <dbReference type="NCBI Taxonomy" id="72036"/>
    <lineage>
        <taxon>Eukaryota</taxon>
        <taxon>Metazoa</taxon>
        <taxon>Ecdysozoa</taxon>
        <taxon>Arthropoda</taxon>
        <taxon>Crustacea</taxon>
        <taxon>Multicrustacea</taxon>
        <taxon>Hexanauplia</taxon>
        <taxon>Copepoda</taxon>
        <taxon>Siphonostomatoida</taxon>
        <taxon>Caligidae</taxon>
        <taxon>Lepeophtheirus</taxon>
    </lineage>
</organism>
<evidence type="ECO:0000313" key="2">
    <source>
        <dbReference type="EMBL" id="CDW19784.1"/>
    </source>
</evidence>
<evidence type="ECO:0000256" key="1">
    <source>
        <dbReference type="SAM" id="Phobius"/>
    </source>
</evidence>
<keyword evidence="1" id="KW-0472">Membrane</keyword>
<name>A0A0K2T175_LEPSM</name>
<keyword evidence="1" id="KW-0812">Transmembrane</keyword>
<sequence length="88" mass="10243">MREEIRPNLENGDQIVLSCHKLFFCIKKWHFVRNKTILLFLNNLPGILLVSSLSHRLLLTLLFKIDSLTLPKILLISRHVSTENVCSF</sequence>
<dbReference type="AlphaFoldDB" id="A0A0K2T175"/>
<feature type="transmembrane region" description="Helical" evidence="1">
    <location>
        <begin position="37"/>
        <end position="58"/>
    </location>
</feature>
<keyword evidence="1" id="KW-1133">Transmembrane helix</keyword>
<proteinExistence type="predicted"/>
<accession>A0A0K2T175</accession>